<dbReference type="Gene3D" id="2.120.10.30">
    <property type="entry name" value="TolB, C-terminal domain"/>
    <property type="match status" value="1"/>
</dbReference>
<comment type="caution">
    <text evidence="1">The sequence shown here is derived from an EMBL/GenBank/DDBJ whole genome shotgun (WGS) entry which is preliminary data.</text>
</comment>
<sequence length="330" mass="35267">MIVTAGCSAGDGGGLVTVDGWSARNLTKTAHAEFRLADSVLTRTEGARPGTALGILCAPPNVTDRTDVLAVRSLFDRDFTRLAVVIQDPQTKATHVGYVDRSSKLTDLTGQEDFGNTPHEDNAAMAPDGSAVWFTSVVEHKDQVARRTVDGDHQAVDQQPVETVGERHLFVVGTPGIAVLGNSAQLSPDGKRLLVEDSLLERPTDRPFIGPDAIDKAPAAPCDSAKDGDAIAWIDNDTVLCGSSLSGQRFSTLDLTPNAKAGAPILPSNDHRNFVLGISPDGQQFAFLSVKGTARDYYVADLKPGTTPRKIEPNAEFTSMLGTLFFLDWR</sequence>
<dbReference type="EMBL" id="JBHSBN010000039">
    <property type="protein sequence ID" value="MFC4110358.1"/>
    <property type="molecule type" value="Genomic_DNA"/>
</dbReference>
<protein>
    <recommendedName>
        <fullName evidence="3">WD40-like Beta Propeller Repeat</fullName>
    </recommendedName>
</protein>
<keyword evidence="2" id="KW-1185">Reference proteome</keyword>
<dbReference type="SUPFAM" id="SSF82171">
    <property type="entry name" value="DPP6 N-terminal domain-like"/>
    <property type="match status" value="1"/>
</dbReference>
<reference evidence="2" key="1">
    <citation type="journal article" date="2019" name="Int. J. Syst. Evol. Microbiol.">
        <title>The Global Catalogue of Microorganisms (GCM) 10K type strain sequencing project: providing services to taxonomists for standard genome sequencing and annotation.</title>
        <authorList>
            <consortium name="The Broad Institute Genomics Platform"/>
            <consortium name="The Broad Institute Genome Sequencing Center for Infectious Disease"/>
            <person name="Wu L."/>
            <person name="Ma J."/>
        </authorList>
    </citation>
    <scope>NUCLEOTIDE SEQUENCE [LARGE SCALE GENOMIC DNA]</scope>
    <source>
        <strain evidence="2">2902at01</strain>
    </source>
</reference>
<dbReference type="RefSeq" id="WP_377552689.1">
    <property type="nucleotide sequence ID" value="NZ_JBHSBN010000039.1"/>
</dbReference>
<evidence type="ECO:0000313" key="1">
    <source>
        <dbReference type="EMBL" id="MFC4110358.1"/>
    </source>
</evidence>
<name>A0ABV8KWG6_9ACTN</name>
<evidence type="ECO:0000313" key="2">
    <source>
        <dbReference type="Proteomes" id="UP001595868"/>
    </source>
</evidence>
<gene>
    <name evidence="1" type="ORF">ACFOX0_31115</name>
</gene>
<accession>A0ABV8KWG6</accession>
<proteinExistence type="predicted"/>
<dbReference type="InterPro" id="IPR011042">
    <property type="entry name" value="6-blade_b-propeller_TolB-like"/>
</dbReference>
<organism evidence="1 2">
    <name type="scientific">Micromonospora zhanjiangensis</name>
    <dbReference type="NCBI Taxonomy" id="1522057"/>
    <lineage>
        <taxon>Bacteria</taxon>
        <taxon>Bacillati</taxon>
        <taxon>Actinomycetota</taxon>
        <taxon>Actinomycetes</taxon>
        <taxon>Micromonosporales</taxon>
        <taxon>Micromonosporaceae</taxon>
        <taxon>Micromonospora</taxon>
    </lineage>
</organism>
<dbReference type="Proteomes" id="UP001595868">
    <property type="component" value="Unassembled WGS sequence"/>
</dbReference>
<evidence type="ECO:0008006" key="3">
    <source>
        <dbReference type="Google" id="ProtNLM"/>
    </source>
</evidence>